<reference evidence="4" key="1">
    <citation type="journal article" date="2019" name="Int. J. Syst. Evol. Microbiol.">
        <title>The Global Catalogue of Microorganisms (GCM) 10K type strain sequencing project: providing services to taxonomists for standard genome sequencing and annotation.</title>
        <authorList>
            <consortium name="The Broad Institute Genomics Platform"/>
            <consortium name="The Broad Institute Genome Sequencing Center for Infectious Disease"/>
            <person name="Wu L."/>
            <person name="Ma J."/>
        </authorList>
    </citation>
    <scope>NUCLEOTIDE SEQUENCE [LARGE SCALE GENOMIC DNA]</scope>
    <source>
        <strain evidence="4">JCM 18081</strain>
    </source>
</reference>
<organism evidence="3 4">
    <name type="scientific">Streptomyces ziwulingensis</name>
    <dbReference type="NCBI Taxonomy" id="1045501"/>
    <lineage>
        <taxon>Bacteria</taxon>
        <taxon>Bacillati</taxon>
        <taxon>Actinomycetota</taxon>
        <taxon>Actinomycetes</taxon>
        <taxon>Kitasatosporales</taxon>
        <taxon>Streptomycetaceae</taxon>
        <taxon>Streptomyces</taxon>
    </lineage>
</organism>
<proteinExistence type="predicted"/>
<dbReference type="Pfam" id="PF07819">
    <property type="entry name" value="PGAP1"/>
    <property type="match status" value="1"/>
</dbReference>
<sequence length="302" mass="33196">MARRQRALTIAAMCFAALIGLNVPGAAADSAATPPPRTDSSNETVYLVKGYNPIAISQGVNCESRWGRLIEAMQGWGWKKEQFVQVGFYTADALCNINLAPEDGDRDLSLKELGRRLAWDIYRNHSSKGESVDLVGHSMGGLIVRAAVLGVTYHDPEENWPPFLYVEDAVTLGTPHYGTGRDCDSIFGADLQCRQMLPGSQFMTWLHSTQVPQPTKTDWTFIGSNADKTVSRNSATPTTDGAQHLVRYHKSEGIGHSALRVLAKGSKRLYYRNYGSSRWATLANGAAPVRATSNALYWATKW</sequence>
<name>A0ABP9C126_9ACTN</name>
<evidence type="ECO:0000313" key="4">
    <source>
        <dbReference type="Proteomes" id="UP001501265"/>
    </source>
</evidence>
<keyword evidence="1" id="KW-0732">Signal</keyword>
<evidence type="ECO:0000313" key="3">
    <source>
        <dbReference type="EMBL" id="GAA4803042.1"/>
    </source>
</evidence>
<dbReference type="Gene3D" id="3.40.50.1820">
    <property type="entry name" value="alpha/beta hydrolase"/>
    <property type="match status" value="1"/>
</dbReference>
<evidence type="ECO:0000256" key="1">
    <source>
        <dbReference type="SAM" id="SignalP"/>
    </source>
</evidence>
<dbReference type="EMBL" id="BAABIG010000033">
    <property type="protein sequence ID" value="GAA4803042.1"/>
    <property type="molecule type" value="Genomic_DNA"/>
</dbReference>
<accession>A0ABP9C126</accession>
<feature type="signal peptide" evidence="1">
    <location>
        <begin position="1"/>
        <end position="27"/>
    </location>
</feature>
<keyword evidence="4" id="KW-1185">Reference proteome</keyword>
<gene>
    <name evidence="3" type="ORF">GCM10023220_35230</name>
</gene>
<comment type="caution">
    <text evidence="3">The sequence shown here is derived from an EMBL/GenBank/DDBJ whole genome shotgun (WGS) entry which is preliminary data.</text>
</comment>
<feature type="domain" description="GPI inositol-deacylase PGAP1-like alpha/beta" evidence="2">
    <location>
        <begin position="120"/>
        <end position="184"/>
    </location>
</feature>
<feature type="chain" id="PRO_5046689396" description="GPI inositol-deacylase PGAP1-like alpha/beta domain-containing protein" evidence="1">
    <location>
        <begin position="28"/>
        <end position="302"/>
    </location>
</feature>
<evidence type="ECO:0000259" key="2">
    <source>
        <dbReference type="Pfam" id="PF07819"/>
    </source>
</evidence>
<dbReference type="Proteomes" id="UP001501265">
    <property type="component" value="Unassembled WGS sequence"/>
</dbReference>
<dbReference type="SUPFAM" id="SSF53474">
    <property type="entry name" value="alpha/beta-Hydrolases"/>
    <property type="match status" value="1"/>
</dbReference>
<dbReference type="InterPro" id="IPR029058">
    <property type="entry name" value="AB_hydrolase_fold"/>
</dbReference>
<dbReference type="InterPro" id="IPR012908">
    <property type="entry name" value="PGAP1-ab_dom-like"/>
</dbReference>
<protein>
    <recommendedName>
        <fullName evidence="2">GPI inositol-deacylase PGAP1-like alpha/beta domain-containing protein</fullName>
    </recommendedName>
</protein>